<protein>
    <submittedName>
        <fullName evidence="1">Uncharacterized protein</fullName>
    </submittedName>
</protein>
<organism evidence="1">
    <name type="scientific">marine sediment metagenome</name>
    <dbReference type="NCBI Taxonomy" id="412755"/>
    <lineage>
        <taxon>unclassified sequences</taxon>
        <taxon>metagenomes</taxon>
        <taxon>ecological metagenomes</taxon>
    </lineage>
</organism>
<accession>A0A0F9Q722</accession>
<name>A0A0F9Q722_9ZZZZ</name>
<sequence length="59" mass="6669">MGFDDFLIGYNGGKEMSEVTWVEVTIMHETDMAVLISQDPESEETNMAKWIPKSQISDS</sequence>
<proteinExistence type="predicted"/>
<dbReference type="EMBL" id="LAZR01001743">
    <property type="protein sequence ID" value="KKN39780.1"/>
    <property type="molecule type" value="Genomic_DNA"/>
</dbReference>
<gene>
    <name evidence="1" type="ORF">LCGC14_0739760</name>
</gene>
<reference evidence="1" key="1">
    <citation type="journal article" date="2015" name="Nature">
        <title>Complex archaea that bridge the gap between prokaryotes and eukaryotes.</title>
        <authorList>
            <person name="Spang A."/>
            <person name="Saw J.H."/>
            <person name="Jorgensen S.L."/>
            <person name="Zaremba-Niedzwiedzka K."/>
            <person name="Martijn J."/>
            <person name="Lind A.E."/>
            <person name="van Eijk R."/>
            <person name="Schleper C."/>
            <person name="Guy L."/>
            <person name="Ettema T.J."/>
        </authorList>
    </citation>
    <scope>NUCLEOTIDE SEQUENCE</scope>
</reference>
<dbReference type="AlphaFoldDB" id="A0A0F9Q722"/>
<feature type="non-terminal residue" evidence="1">
    <location>
        <position position="59"/>
    </location>
</feature>
<evidence type="ECO:0000313" key="1">
    <source>
        <dbReference type="EMBL" id="KKN39780.1"/>
    </source>
</evidence>
<comment type="caution">
    <text evidence="1">The sequence shown here is derived from an EMBL/GenBank/DDBJ whole genome shotgun (WGS) entry which is preliminary data.</text>
</comment>